<proteinExistence type="inferred from homology"/>
<sequence length="397" mass="42720">MKSCLTFVGVLSLSVSPVAAQRLPRETSGATKALKGDSTTINDRLQQLATRLMRNKQGSVIAIEPSTGRILALVSRDRVDEGINRAVSAVYSPGSTFKVAQALAMYSEGVLPADKTYPCHKGFYFNRIHIGCHEHRSPLSLVQALGQSCNSYFCKAFQEMVDDRKTYLTKYRAINTWAKYMRSMGLGHPLGVDLPDEAGGTIPDSASLNSHHGNWNGTTIMWVGMGQGEVKTTSLQLCNLAALIANRGYYFIPHIHDSAAHGQLDAKFTTPVKAMGTAEAYRLVVQGMRACVTSGTAASINTPAYAICGKTGTAENEGHDHSIFMGFAPMNSPRIAVSVYVENGGFGADLAAPLASLVIEQYLTGHLSAASEKKASRLENKTVKVTPVEVPISFDDL</sequence>
<feature type="domain" description="Penicillin-binding protein transpeptidase" evidence="8">
    <location>
        <begin position="58"/>
        <end position="356"/>
    </location>
</feature>
<keyword evidence="10" id="KW-1185">Reference proteome</keyword>
<dbReference type="Pfam" id="PF00905">
    <property type="entry name" value="Transpeptidase"/>
    <property type="match status" value="1"/>
</dbReference>
<dbReference type="Proteomes" id="UP001487296">
    <property type="component" value="Unassembled WGS sequence"/>
</dbReference>
<evidence type="ECO:0000259" key="8">
    <source>
        <dbReference type="Pfam" id="PF00905"/>
    </source>
</evidence>
<comment type="catalytic activity">
    <reaction evidence="6">
        <text>a beta-lactam + H2O = a substituted beta-amino acid</text>
        <dbReference type="Rhea" id="RHEA:20401"/>
        <dbReference type="ChEBI" id="CHEBI:15377"/>
        <dbReference type="ChEBI" id="CHEBI:35627"/>
        <dbReference type="ChEBI" id="CHEBI:140347"/>
        <dbReference type="EC" id="3.5.2.6"/>
    </reaction>
</comment>
<dbReference type="InterPro" id="IPR002137">
    <property type="entry name" value="Beta-lactam_class-D_AS"/>
</dbReference>
<name>A0ABV1FSG2_9BACT</name>
<evidence type="ECO:0000256" key="1">
    <source>
        <dbReference type="ARBA" id="ARBA00007898"/>
    </source>
</evidence>
<evidence type="ECO:0000313" key="10">
    <source>
        <dbReference type="Proteomes" id="UP001487296"/>
    </source>
</evidence>
<evidence type="ECO:0000256" key="3">
    <source>
        <dbReference type="ARBA" id="ARBA00022729"/>
    </source>
</evidence>
<dbReference type="InterPro" id="IPR012338">
    <property type="entry name" value="Beta-lactam/transpept-like"/>
</dbReference>
<evidence type="ECO:0000256" key="2">
    <source>
        <dbReference type="ARBA" id="ARBA00012865"/>
    </source>
</evidence>
<dbReference type="EC" id="3.5.2.6" evidence="2 6"/>
<accession>A0ABV1FSG2</accession>
<feature type="signal peptide" evidence="7">
    <location>
        <begin position="1"/>
        <end position="20"/>
    </location>
</feature>
<evidence type="ECO:0000256" key="6">
    <source>
        <dbReference type="RuleBase" id="RU361140"/>
    </source>
</evidence>
<reference evidence="9 10" key="1">
    <citation type="submission" date="2024-04" db="EMBL/GenBank/DDBJ databases">
        <title>Human intestinal bacterial collection.</title>
        <authorList>
            <person name="Pauvert C."/>
            <person name="Hitch T.C.A."/>
            <person name="Clavel T."/>
        </authorList>
    </citation>
    <scope>NUCLEOTIDE SEQUENCE [LARGE SCALE GENOMIC DNA]</scope>
    <source>
        <strain evidence="9 10">CLA-AA-H145</strain>
    </source>
</reference>
<keyword evidence="4 6" id="KW-0378">Hydrolase</keyword>
<dbReference type="EMBL" id="JBBNFP010000040">
    <property type="protein sequence ID" value="MEQ2487293.1"/>
    <property type="molecule type" value="Genomic_DNA"/>
</dbReference>
<dbReference type="InterPro" id="IPR001460">
    <property type="entry name" value="PCN-bd_Tpept"/>
</dbReference>
<dbReference type="SUPFAM" id="SSF56601">
    <property type="entry name" value="beta-lactamase/transpeptidase-like"/>
    <property type="match status" value="1"/>
</dbReference>
<evidence type="ECO:0000313" key="9">
    <source>
        <dbReference type="EMBL" id="MEQ2487293.1"/>
    </source>
</evidence>
<protein>
    <recommendedName>
        <fullName evidence="2 6">Beta-lactamase</fullName>
        <ecNumber evidence="2 6">3.5.2.6</ecNumber>
    </recommendedName>
</protein>
<comment type="similarity">
    <text evidence="1 6">Belongs to the class-D beta-lactamase family.</text>
</comment>
<evidence type="ECO:0000256" key="5">
    <source>
        <dbReference type="ARBA" id="ARBA00023251"/>
    </source>
</evidence>
<keyword evidence="3 7" id="KW-0732">Signal</keyword>
<dbReference type="PANTHER" id="PTHR30627">
    <property type="entry name" value="PEPTIDOGLYCAN D,D-TRANSPEPTIDASE"/>
    <property type="match status" value="1"/>
</dbReference>
<dbReference type="PANTHER" id="PTHR30627:SF2">
    <property type="entry name" value="PEPTIDOGLYCAN D,D-TRANSPEPTIDASE MRDA"/>
    <property type="match status" value="1"/>
</dbReference>
<organism evidence="9 10">
    <name type="scientific">Hallella faecis</name>
    <dbReference type="NCBI Taxonomy" id="2841596"/>
    <lineage>
        <taxon>Bacteria</taxon>
        <taxon>Pseudomonadati</taxon>
        <taxon>Bacteroidota</taxon>
        <taxon>Bacteroidia</taxon>
        <taxon>Bacteroidales</taxon>
        <taxon>Prevotellaceae</taxon>
        <taxon>Hallella</taxon>
    </lineage>
</organism>
<gene>
    <name evidence="9" type="ORF">AAAT34_09590</name>
</gene>
<comment type="caution">
    <text evidence="9">The sequence shown here is derived from an EMBL/GenBank/DDBJ whole genome shotgun (WGS) entry which is preliminary data.</text>
</comment>
<dbReference type="Gene3D" id="3.40.710.10">
    <property type="entry name" value="DD-peptidase/beta-lactamase superfamily"/>
    <property type="match status" value="1"/>
</dbReference>
<keyword evidence="5 6" id="KW-0046">Antibiotic resistance</keyword>
<dbReference type="PROSITE" id="PS00337">
    <property type="entry name" value="BETA_LACTAMASE_D"/>
    <property type="match status" value="1"/>
</dbReference>
<evidence type="ECO:0000256" key="7">
    <source>
        <dbReference type="SAM" id="SignalP"/>
    </source>
</evidence>
<dbReference type="InterPro" id="IPR050515">
    <property type="entry name" value="Beta-lactam/transpept"/>
</dbReference>
<evidence type="ECO:0000256" key="4">
    <source>
        <dbReference type="ARBA" id="ARBA00022801"/>
    </source>
</evidence>
<feature type="chain" id="PRO_5047064774" description="Beta-lactamase" evidence="7">
    <location>
        <begin position="21"/>
        <end position="397"/>
    </location>
</feature>